<accession>A0ACB9RIF9</accession>
<organism evidence="1 2">
    <name type="scientific">Melastoma candidum</name>
    <dbReference type="NCBI Taxonomy" id="119954"/>
    <lineage>
        <taxon>Eukaryota</taxon>
        <taxon>Viridiplantae</taxon>
        <taxon>Streptophyta</taxon>
        <taxon>Embryophyta</taxon>
        <taxon>Tracheophyta</taxon>
        <taxon>Spermatophyta</taxon>
        <taxon>Magnoliopsida</taxon>
        <taxon>eudicotyledons</taxon>
        <taxon>Gunneridae</taxon>
        <taxon>Pentapetalae</taxon>
        <taxon>rosids</taxon>
        <taxon>malvids</taxon>
        <taxon>Myrtales</taxon>
        <taxon>Melastomataceae</taxon>
        <taxon>Melastomatoideae</taxon>
        <taxon>Melastomateae</taxon>
        <taxon>Melastoma</taxon>
    </lineage>
</organism>
<comment type="caution">
    <text evidence="1">The sequence shown here is derived from an EMBL/GenBank/DDBJ whole genome shotgun (WGS) entry which is preliminary data.</text>
</comment>
<sequence>MMNTPFALLLFIPLLLAFFPSSFSLTFDILQFDNITAGISYQGDARPVKGYVDLTITSEYFRVGRVVYSEPVYLFNTATGMIADFTTEFNFSIEITDRGRYSDGLTFFIAPANYHIPPNSGGGFFGLLNLTTGALFKDGIIMVEFDTYPNREYDPLTSHVGINVNSIASVVNASWDALAESGKTAQCRISYNARMKNLSVAWTYAGSALSVENQSLWHVVDLSKVLPEWVTIGFSAATGLFPERHIIHSWRFASNLNPNPTNKLERKSARFHKLFMETLASACLLVLLLILLAFCFIRVNQRKGRKDVREGLGDSSITRDIERRAFLRKFSYNELYTATSGFSSVMRLSSGHVYRGYLSDLDCTVVVKRVFAEDEHSQRFFINEVRIFGRLIHQNLVRFIGWCHENEEYLLVYKYVPNGSLDSYLFGNRRPLPWNVRHKIALGLATALHYLHEEAGQCVLHRDVKSANVLLDIDFNAKLGGFGLARRINPQSGTQSTTVVGSHEYLAPEYIRERSVSKQSDIFSFGVVALEIASGRKIYSDGENTVPLVKWVWQLYDLGRVTEAADKQLRMGFDNDEMERLLVVGLWCTHPNDRERPSAREVIKLLKREIPLPELATAR</sequence>
<evidence type="ECO:0000313" key="1">
    <source>
        <dbReference type="EMBL" id="KAI4378639.1"/>
    </source>
</evidence>
<reference evidence="2" key="1">
    <citation type="journal article" date="2023" name="Front. Plant Sci.">
        <title>Chromosomal-level genome assembly of Melastoma candidum provides insights into trichome evolution.</title>
        <authorList>
            <person name="Zhong Y."/>
            <person name="Wu W."/>
            <person name="Sun C."/>
            <person name="Zou P."/>
            <person name="Liu Y."/>
            <person name="Dai S."/>
            <person name="Zhou R."/>
        </authorList>
    </citation>
    <scope>NUCLEOTIDE SEQUENCE [LARGE SCALE GENOMIC DNA]</scope>
</reference>
<name>A0ACB9RIF9_9MYRT</name>
<dbReference type="Proteomes" id="UP001057402">
    <property type="component" value="Chromosome 4"/>
</dbReference>
<evidence type="ECO:0000313" key="2">
    <source>
        <dbReference type="Proteomes" id="UP001057402"/>
    </source>
</evidence>
<gene>
    <name evidence="1" type="ORF">MLD38_016092</name>
</gene>
<protein>
    <submittedName>
        <fullName evidence="1">Uncharacterized protein</fullName>
    </submittedName>
</protein>
<keyword evidence="2" id="KW-1185">Reference proteome</keyword>
<proteinExistence type="predicted"/>
<dbReference type="EMBL" id="CM042883">
    <property type="protein sequence ID" value="KAI4378639.1"/>
    <property type="molecule type" value="Genomic_DNA"/>
</dbReference>